<gene>
    <name evidence="1" type="ORF">L873DRAFT_1840312</name>
</gene>
<protein>
    <submittedName>
        <fullName evidence="1">Uncharacterized protein</fullName>
    </submittedName>
</protein>
<evidence type="ECO:0000313" key="1">
    <source>
        <dbReference type="EMBL" id="RPB04851.1"/>
    </source>
</evidence>
<proteinExistence type="predicted"/>
<organism evidence="1 2">
    <name type="scientific">Choiromyces venosus 120613-1</name>
    <dbReference type="NCBI Taxonomy" id="1336337"/>
    <lineage>
        <taxon>Eukaryota</taxon>
        <taxon>Fungi</taxon>
        <taxon>Dikarya</taxon>
        <taxon>Ascomycota</taxon>
        <taxon>Pezizomycotina</taxon>
        <taxon>Pezizomycetes</taxon>
        <taxon>Pezizales</taxon>
        <taxon>Tuberaceae</taxon>
        <taxon>Choiromyces</taxon>
    </lineage>
</organism>
<dbReference type="Proteomes" id="UP000276215">
    <property type="component" value="Unassembled WGS sequence"/>
</dbReference>
<evidence type="ECO:0000313" key="2">
    <source>
        <dbReference type="Proteomes" id="UP000276215"/>
    </source>
</evidence>
<dbReference type="AlphaFoldDB" id="A0A3N4K8R4"/>
<keyword evidence="2" id="KW-1185">Reference proteome</keyword>
<accession>A0A3N4K8R4</accession>
<dbReference type="OrthoDB" id="5400595at2759"/>
<sequence>MSSILEVLASLKEFSTAATLLVMLSLPSFDALREICNIPGVHLPMRLLPTEHFKTIALSIAQNQAGPEIWSDMYTLLKARTRDPGPPAVPTAASGLSGDAEFHIHEVEIFEETLGMLEDWHEKIIPVMLFRQQQEQRIKCPSRKPNRVLKLSGPTPTRSELIPLDKAILRYWTILLASVPEACTLNRSIGRYSKRQGGYALRVARYARASDPEKMRHYMRNFTNAEWAFEVFKGADKDEIRAVLEVSRLCAKTGLGHLEEIVETVEYDAPNGVKGSRVEFLVMEIANVHLKHVARSLGVKVDWRE</sequence>
<name>A0A3N4K8R4_9PEZI</name>
<dbReference type="EMBL" id="ML120356">
    <property type="protein sequence ID" value="RPB04851.1"/>
    <property type="molecule type" value="Genomic_DNA"/>
</dbReference>
<reference evidence="1 2" key="1">
    <citation type="journal article" date="2018" name="Nat. Ecol. Evol.">
        <title>Pezizomycetes genomes reveal the molecular basis of ectomycorrhizal truffle lifestyle.</title>
        <authorList>
            <person name="Murat C."/>
            <person name="Payen T."/>
            <person name="Noel B."/>
            <person name="Kuo A."/>
            <person name="Morin E."/>
            <person name="Chen J."/>
            <person name="Kohler A."/>
            <person name="Krizsan K."/>
            <person name="Balestrini R."/>
            <person name="Da Silva C."/>
            <person name="Montanini B."/>
            <person name="Hainaut M."/>
            <person name="Levati E."/>
            <person name="Barry K.W."/>
            <person name="Belfiori B."/>
            <person name="Cichocki N."/>
            <person name="Clum A."/>
            <person name="Dockter R.B."/>
            <person name="Fauchery L."/>
            <person name="Guy J."/>
            <person name="Iotti M."/>
            <person name="Le Tacon F."/>
            <person name="Lindquist E.A."/>
            <person name="Lipzen A."/>
            <person name="Malagnac F."/>
            <person name="Mello A."/>
            <person name="Molinier V."/>
            <person name="Miyauchi S."/>
            <person name="Poulain J."/>
            <person name="Riccioni C."/>
            <person name="Rubini A."/>
            <person name="Sitrit Y."/>
            <person name="Splivallo R."/>
            <person name="Traeger S."/>
            <person name="Wang M."/>
            <person name="Zifcakova L."/>
            <person name="Wipf D."/>
            <person name="Zambonelli A."/>
            <person name="Paolocci F."/>
            <person name="Nowrousian M."/>
            <person name="Ottonello S."/>
            <person name="Baldrian P."/>
            <person name="Spatafora J.W."/>
            <person name="Henrissat B."/>
            <person name="Nagy L.G."/>
            <person name="Aury J.M."/>
            <person name="Wincker P."/>
            <person name="Grigoriev I.V."/>
            <person name="Bonfante P."/>
            <person name="Martin F.M."/>
        </authorList>
    </citation>
    <scope>NUCLEOTIDE SEQUENCE [LARGE SCALE GENOMIC DNA]</scope>
    <source>
        <strain evidence="1 2">120613-1</strain>
    </source>
</reference>